<organism evidence="5 6">
    <name type="scientific">Streptomyces guryensis</name>
    <dbReference type="NCBI Taxonomy" id="2886947"/>
    <lineage>
        <taxon>Bacteria</taxon>
        <taxon>Bacillati</taxon>
        <taxon>Actinomycetota</taxon>
        <taxon>Actinomycetes</taxon>
        <taxon>Kitasatosporales</taxon>
        <taxon>Streptomycetaceae</taxon>
        <taxon>Streptomyces</taxon>
    </lineage>
</organism>
<protein>
    <submittedName>
        <fullName evidence="5">Metalloregulator ArsR/SmtB family transcription factor</fullName>
    </submittedName>
</protein>
<dbReference type="InterPro" id="IPR036388">
    <property type="entry name" value="WH-like_DNA-bd_sf"/>
</dbReference>
<keyword evidence="1" id="KW-0805">Transcription regulation</keyword>
<dbReference type="GO" id="GO:0003677">
    <property type="term" value="F:DNA binding"/>
    <property type="evidence" value="ECO:0007669"/>
    <property type="project" value="UniProtKB-KW"/>
</dbReference>
<dbReference type="InterPro" id="IPR011991">
    <property type="entry name" value="ArsR-like_HTH"/>
</dbReference>
<evidence type="ECO:0000256" key="1">
    <source>
        <dbReference type="ARBA" id="ARBA00023015"/>
    </source>
</evidence>
<keyword evidence="3" id="KW-0804">Transcription</keyword>
<dbReference type="InterPro" id="IPR051081">
    <property type="entry name" value="HTH_MetalResp_TranReg"/>
</dbReference>
<dbReference type="Gene3D" id="1.10.10.10">
    <property type="entry name" value="Winged helix-like DNA-binding domain superfamily/Winged helix DNA-binding domain"/>
    <property type="match status" value="1"/>
</dbReference>
<dbReference type="CDD" id="cd00090">
    <property type="entry name" value="HTH_ARSR"/>
    <property type="match status" value="1"/>
</dbReference>
<evidence type="ECO:0000256" key="3">
    <source>
        <dbReference type="ARBA" id="ARBA00023163"/>
    </source>
</evidence>
<feature type="domain" description="HTH arsR-type" evidence="4">
    <location>
        <begin position="1"/>
        <end position="93"/>
    </location>
</feature>
<dbReference type="EMBL" id="JAJSBI010000011">
    <property type="protein sequence ID" value="MCD9876411.1"/>
    <property type="molecule type" value="Genomic_DNA"/>
</dbReference>
<dbReference type="NCBIfam" id="NF033788">
    <property type="entry name" value="HTH_metalloreg"/>
    <property type="match status" value="1"/>
</dbReference>
<evidence type="ECO:0000313" key="6">
    <source>
        <dbReference type="Proteomes" id="UP001108029"/>
    </source>
</evidence>
<dbReference type="PROSITE" id="PS50987">
    <property type="entry name" value="HTH_ARSR_2"/>
    <property type="match status" value="1"/>
</dbReference>
<dbReference type="InterPro" id="IPR001845">
    <property type="entry name" value="HTH_ArsR_DNA-bd_dom"/>
</dbReference>
<reference evidence="5" key="1">
    <citation type="submission" date="2021-12" db="EMBL/GenBank/DDBJ databases">
        <authorList>
            <person name="Lee J.-H."/>
            <person name="Kim S.-B."/>
        </authorList>
    </citation>
    <scope>NUCLEOTIDE SEQUENCE</scope>
    <source>
        <strain evidence="5">NR30</strain>
    </source>
</reference>
<dbReference type="RefSeq" id="WP_232650574.1">
    <property type="nucleotide sequence ID" value="NZ_JAJSBI010000011.1"/>
</dbReference>
<accession>A0A9Q3VSH5</accession>
<keyword evidence="2" id="KW-0238">DNA-binding</keyword>
<dbReference type="PRINTS" id="PR00778">
    <property type="entry name" value="HTHARSR"/>
</dbReference>
<proteinExistence type="predicted"/>
<dbReference type="PANTHER" id="PTHR33154">
    <property type="entry name" value="TRANSCRIPTIONAL REGULATOR, ARSR FAMILY"/>
    <property type="match status" value="1"/>
</dbReference>
<dbReference type="InterPro" id="IPR036390">
    <property type="entry name" value="WH_DNA-bd_sf"/>
</dbReference>
<dbReference type="Proteomes" id="UP001108029">
    <property type="component" value="Unassembled WGS sequence"/>
</dbReference>
<evidence type="ECO:0000313" key="5">
    <source>
        <dbReference type="EMBL" id="MCD9876411.1"/>
    </source>
</evidence>
<evidence type="ECO:0000256" key="2">
    <source>
        <dbReference type="ARBA" id="ARBA00023125"/>
    </source>
</evidence>
<sequence length="107" mass="12132">MDAVQVVAEPRRREILRLVWDEERSAGEIADRFDVTFGAVSQHLRVLRDAGLVTLRQDGKKRFYRADREALGPLAAYLQSMWADRLDTLAELSEAAERAERGEGTDT</sequence>
<dbReference type="AlphaFoldDB" id="A0A9Q3VSH5"/>
<comment type="caution">
    <text evidence="5">The sequence shown here is derived from an EMBL/GenBank/DDBJ whole genome shotgun (WGS) entry which is preliminary data.</text>
</comment>
<dbReference type="GO" id="GO:0003700">
    <property type="term" value="F:DNA-binding transcription factor activity"/>
    <property type="evidence" value="ECO:0007669"/>
    <property type="project" value="InterPro"/>
</dbReference>
<name>A0A9Q3VSH5_9ACTN</name>
<keyword evidence="6" id="KW-1185">Reference proteome</keyword>
<gene>
    <name evidence="5" type="ORF">LJ657_22755</name>
</gene>
<dbReference type="PANTHER" id="PTHR33154:SF33">
    <property type="entry name" value="TRANSCRIPTIONAL REPRESSOR SDPR"/>
    <property type="match status" value="1"/>
</dbReference>
<dbReference type="SUPFAM" id="SSF46785">
    <property type="entry name" value="Winged helix' DNA-binding domain"/>
    <property type="match status" value="1"/>
</dbReference>
<evidence type="ECO:0000259" key="4">
    <source>
        <dbReference type="PROSITE" id="PS50987"/>
    </source>
</evidence>
<dbReference type="SMART" id="SM00418">
    <property type="entry name" value="HTH_ARSR"/>
    <property type="match status" value="1"/>
</dbReference>
<dbReference type="Pfam" id="PF01022">
    <property type="entry name" value="HTH_5"/>
    <property type="match status" value="1"/>
</dbReference>